<gene>
    <name evidence="1" type="ORF">QSG27_05305</name>
</gene>
<protein>
    <submittedName>
        <fullName evidence="1">Uncharacterized protein</fullName>
    </submittedName>
</protein>
<keyword evidence="2" id="KW-1185">Reference proteome</keyword>
<proteinExistence type="predicted"/>
<evidence type="ECO:0000313" key="2">
    <source>
        <dbReference type="Proteomes" id="UP001227317"/>
    </source>
</evidence>
<dbReference type="EMBL" id="JAUJFI010000015">
    <property type="protein sequence ID" value="MDQ2102110.1"/>
    <property type="molecule type" value="Genomic_DNA"/>
</dbReference>
<evidence type="ECO:0000313" key="1">
    <source>
        <dbReference type="EMBL" id="MDQ2102110.1"/>
    </source>
</evidence>
<sequence>MNDFIVEGTALGKPIRVRVFAQNPHHAQQAAKQLTGDPHMSFRSVKAV</sequence>
<organism evidence="1 2">
    <name type="scientific">Azospirillum isscasi</name>
    <dbReference type="NCBI Taxonomy" id="3053926"/>
    <lineage>
        <taxon>Bacteria</taxon>
        <taxon>Pseudomonadati</taxon>
        <taxon>Pseudomonadota</taxon>
        <taxon>Alphaproteobacteria</taxon>
        <taxon>Rhodospirillales</taxon>
        <taxon>Azospirillaceae</taxon>
        <taxon>Azospirillum</taxon>
    </lineage>
</organism>
<name>A0ABU0WD55_9PROT</name>
<dbReference type="RefSeq" id="WP_306704092.1">
    <property type="nucleotide sequence ID" value="NZ_JAUJFI010000015.1"/>
</dbReference>
<comment type="caution">
    <text evidence="1">The sequence shown here is derived from an EMBL/GenBank/DDBJ whole genome shotgun (WGS) entry which is preliminary data.</text>
</comment>
<accession>A0ABU0WD55</accession>
<reference evidence="1 2" key="1">
    <citation type="submission" date="2023-06" db="EMBL/GenBank/DDBJ databases">
        <title>Azospirillum isscasensis sp.nov, a bacterium isolated from rhizosphere soil of rice.</title>
        <authorList>
            <person name="Wang H."/>
        </authorList>
    </citation>
    <scope>NUCLEOTIDE SEQUENCE [LARGE SCALE GENOMIC DNA]</scope>
    <source>
        <strain evidence="1 2">C340-1</strain>
    </source>
</reference>
<dbReference type="Proteomes" id="UP001227317">
    <property type="component" value="Unassembled WGS sequence"/>
</dbReference>